<dbReference type="Gene3D" id="3.20.20.190">
    <property type="entry name" value="Phosphatidylinositol (PI) phosphodiesterase"/>
    <property type="match status" value="1"/>
</dbReference>
<reference evidence="2 3" key="1">
    <citation type="journal article" date="2014" name="Genome Announc.">
        <title>Draft Genome Sequence of Streptomyces fradiae ATCC 19609, a Strain Highly Sensitive to Antibiotics.</title>
        <authorList>
            <person name="Bekker O.B."/>
            <person name="Klimina K.M."/>
            <person name="Vatlin A.A."/>
            <person name="Zakharevich N.V."/>
            <person name="Kasianov A.S."/>
            <person name="Danilenko V.N."/>
        </authorList>
    </citation>
    <scope>NUCLEOTIDE SEQUENCE [LARGE SCALE GENOMIC DNA]</scope>
    <source>
        <strain evidence="2 3">ATCC 19609</strain>
    </source>
</reference>
<dbReference type="Proteomes" id="UP000028058">
    <property type="component" value="Unassembled WGS sequence"/>
</dbReference>
<dbReference type="GO" id="GO:0008081">
    <property type="term" value="F:phosphoric diester hydrolase activity"/>
    <property type="evidence" value="ECO:0007669"/>
    <property type="project" value="InterPro"/>
</dbReference>
<dbReference type="InterPro" id="IPR017946">
    <property type="entry name" value="PLC-like_Pdiesterase_TIM-brl"/>
</dbReference>
<protein>
    <submittedName>
        <fullName evidence="2">Glycerophosphodiester phosphodiesterase</fullName>
    </submittedName>
</protein>
<sequence length="344" mass="37830">MVRNTTLRSRSFTFWPSCACFPLADGWEPQRVREQTTRGVHVLTRPVAAVTGAVLGFSALFLSAPAALAAGPPGGPEVFAHRGASGYAPENTLAAADKADELGTVWVENDVQRTKDGALVVIHDTTLARTTDVEEVFPDRSPWKVSDFTLQEIRQLDAGSWFSEEYAGERVPTLRQFLHRLSWNRQKLLLEIKAPELYPGIEQQILGELRRTGWLSPYHVRHKLIVQSFAADSIRTVHERRPDVRTGFLGTPAVADLPSYAEFTDQINPSFRTVTADYVDAVHRLKGPHGKRMQVLTWTVNDGPTATRLAGIGVDGIITNYPDVVRDAVGEESAAPEALLPSAG</sequence>
<dbReference type="OrthoDB" id="9758957at2"/>
<evidence type="ECO:0000313" key="2">
    <source>
        <dbReference type="EMBL" id="RKM99285.1"/>
    </source>
</evidence>
<gene>
    <name evidence="2" type="ORF">SFRA_003610</name>
</gene>
<evidence type="ECO:0000313" key="3">
    <source>
        <dbReference type="Proteomes" id="UP000028058"/>
    </source>
</evidence>
<feature type="domain" description="GP-PDE" evidence="1">
    <location>
        <begin position="76"/>
        <end position="329"/>
    </location>
</feature>
<dbReference type="GO" id="GO:0006629">
    <property type="term" value="P:lipid metabolic process"/>
    <property type="evidence" value="ECO:0007669"/>
    <property type="project" value="InterPro"/>
</dbReference>
<name>A0A3M8FCZ7_9ACTN</name>
<dbReference type="EMBL" id="JNAD02000001">
    <property type="protein sequence ID" value="RKM99285.1"/>
    <property type="molecule type" value="Genomic_DNA"/>
</dbReference>
<dbReference type="AlphaFoldDB" id="A0A3M8FCZ7"/>
<dbReference type="PANTHER" id="PTHR46211">
    <property type="entry name" value="GLYCEROPHOSPHORYL DIESTER PHOSPHODIESTERASE"/>
    <property type="match status" value="1"/>
</dbReference>
<evidence type="ECO:0000259" key="1">
    <source>
        <dbReference type="PROSITE" id="PS51704"/>
    </source>
</evidence>
<dbReference type="Pfam" id="PF03009">
    <property type="entry name" value="GDPD"/>
    <property type="match status" value="1"/>
</dbReference>
<dbReference type="InterPro" id="IPR030395">
    <property type="entry name" value="GP_PDE_dom"/>
</dbReference>
<comment type="caution">
    <text evidence="2">The sequence shown here is derived from an EMBL/GenBank/DDBJ whole genome shotgun (WGS) entry which is preliminary data.</text>
</comment>
<dbReference type="PANTHER" id="PTHR46211:SF1">
    <property type="entry name" value="GLYCEROPHOSPHODIESTER PHOSPHODIESTERASE, CYTOPLASMIC"/>
    <property type="match status" value="1"/>
</dbReference>
<accession>A0A3M8FCZ7</accession>
<dbReference type="SUPFAM" id="SSF51695">
    <property type="entry name" value="PLC-like phosphodiesterases"/>
    <property type="match status" value="1"/>
</dbReference>
<organism evidence="2 3">
    <name type="scientific">Streptomyces xinghaiensis</name>
    <dbReference type="NCBI Taxonomy" id="1038928"/>
    <lineage>
        <taxon>Bacteria</taxon>
        <taxon>Bacillati</taxon>
        <taxon>Actinomycetota</taxon>
        <taxon>Actinomycetes</taxon>
        <taxon>Kitasatosporales</taxon>
        <taxon>Streptomycetaceae</taxon>
        <taxon>Streptomyces</taxon>
    </lineage>
</organism>
<proteinExistence type="predicted"/>
<dbReference type="PROSITE" id="PS51704">
    <property type="entry name" value="GP_PDE"/>
    <property type="match status" value="1"/>
</dbReference>
<keyword evidence="3" id="KW-1185">Reference proteome</keyword>